<dbReference type="Proteomes" id="UP000566819">
    <property type="component" value="Unassembled WGS sequence"/>
</dbReference>
<accession>A0A8H4RLB6</accession>
<dbReference type="Gene3D" id="3.30.420.10">
    <property type="entry name" value="Ribonuclease H-like superfamily/Ribonuclease H"/>
    <property type="match status" value="1"/>
</dbReference>
<comment type="caution">
    <text evidence="2">The sequence shown here is derived from an EMBL/GenBank/DDBJ whole genome shotgun (WGS) entry which is preliminary data.</text>
</comment>
<proteinExistence type="predicted"/>
<name>A0A8H4RLB6_9HELO</name>
<dbReference type="AlphaFoldDB" id="A0A8H4RLB6"/>
<gene>
    <name evidence="2" type="ORF">G7Y89_g6436</name>
</gene>
<protein>
    <submittedName>
        <fullName evidence="2">Uncharacterized protein</fullName>
    </submittedName>
</protein>
<evidence type="ECO:0000256" key="1">
    <source>
        <dbReference type="SAM" id="SignalP"/>
    </source>
</evidence>
<dbReference type="GO" id="GO:0003676">
    <property type="term" value="F:nucleic acid binding"/>
    <property type="evidence" value="ECO:0007669"/>
    <property type="project" value="InterPro"/>
</dbReference>
<feature type="signal peptide" evidence="1">
    <location>
        <begin position="1"/>
        <end position="19"/>
    </location>
</feature>
<sequence length="319" mass="34216">MSLLTILFCITLFCIGARAGQGLGYGASNLLAPISSTAQGRQGQGQQGTTSYFATIYATTLEADDSGATHALSIFATIDSVGMTLEACAVYCAGYYFFEPVVFPLFEELELEYIFIEDGSKVYAGSSRLPRLEHGIRGFHWPPSSPDLNPIEKGVAKALGSGGRGVMATTLTNTASATTQTDCSTVCAGNPYEYCGGPLASELYELTGNNFGFNVGNYAYVGYTDAAAPLRTLNGSSVAYNLMAYQYCETFCAKTGFSDLKILMNVTAGILSSQLEWWLPKITVLERAPGTHQLIVVHSFVDEHIGLFLAEHVFHCPPS</sequence>
<dbReference type="InterPro" id="IPR036397">
    <property type="entry name" value="RNaseH_sf"/>
</dbReference>
<keyword evidence="3" id="KW-1185">Reference proteome</keyword>
<organism evidence="2 3">
    <name type="scientific">Cudoniella acicularis</name>
    <dbReference type="NCBI Taxonomy" id="354080"/>
    <lineage>
        <taxon>Eukaryota</taxon>
        <taxon>Fungi</taxon>
        <taxon>Dikarya</taxon>
        <taxon>Ascomycota</taxon>
        <taxon>Pezizomycotina</taxon>
        <taxon>Leotiomycetes</taxon>
        <taxon>Helotiales</taxon>
        <taxon>Tricladiaceae</taxon>
        <taxon>Cudoniella</taxon>
    </lineage>
</organism>
<evidence type="ECO:0000313" key="3">
    <source>
        <dbReference type="Proteomes" id="UP000566819"/>
    </source>
</evidence>
<dbReference type="OrthoDB" id="440104at2759"/>
<evidence type="ECO:0000313" key="2">
    <source>
        <dbReference type="EMBL" id="KAF4631703.1"/>
    </source>
</evidence>
<keyword evidence="1" id="KW-0732">Signal</keyword>
<reference evidence="2 3" key="1">
    <citation type="submission" date="2020-03" db="EMBL/GenBank/DDBJ databases">
        <title>Draft Genome Sequence of Cudoniella acicularis.</title>
        <authorList>
            <person name="Buettner E."/>
            <person name="Kellner H."/>
        </authorList>
    </citation>
    <scope>NUCLEOTIDE SEQUENCE [LARGE SCALE GENOMIC DNA]</scope>
    <source>
        <strain evidence="2 3">DSM 108380</strain>
    </source>
</reference>
<dbReference type="EMBL" id="JAAMPI010000418">
    <property type="protein sequence ID" value="KAF4631703.1"/>
    <property type="molecule type" value="Genomic_DNA"/>
</dbReference>
<feature type="chain" id="PRO_5034385347" evidence="1">
    <location>
        <begin position="20"/>
        <end position="319"/>
    </location>
</feature>